<dbReference type="InterPro" id="IPR002549">
    <property type="entry name" value="AI-2E-like"/>
</dbReference>
<evidence type="ECO:0000256" key="3">
    <source>
        <dbReference type="ARBA" id="ARBA00022448"/>
    </source>
</evidence>
<gene>
    <name evidence="9" type="ORF">H7T88_07310</name>
</gene>
<dbReference type="Pfam" id="PF01594">
    <property type="entry name" value="AI-2E_transport"/>
    <property type="match status" value="1"/>
</dbReference>
<evidence type="ECO:0000256" key="8">
    <source>
        <dbReference type="SAM" id="Phobius"/>
    </source>
</evidence>
<feature type="transmembrane region" description="Helical" evidence="8">
    <location>
        <begin position="320"/>
        <end position="345"/>
    </location>
</feature>
<feature type="transmembrane region" description="Helical" evidence="8">
    <location>
        <begin position="41"/>
        <end position="60"/>
    </location>
</feature>
<protein>
    <submittedName>
        <fullName evidence="9">AI-2E family transporter</fullName>
    </submittedName>
</protein>
<feature type="transmembrane region" description="Helical" evidence="8">
    <location>
        <begin position="12"/>
        <end position="29"/>
    </location>
</feature>
<sequence>MEGSFFLINNKFYRICTAIILLLLIVYLGDKVNFIFRPLTSLIHIIIIPLLIAGFFYYLLRPLVDFMERHKIKRALSVLIIYVAVGLLIAGFSVLVWPSLREQLWNFIENTPKLVSSLVEQIKALENNRFLARYLPENSDLFTRLSDYLSQGITQVTDYVSGLFSVVSNLVIILATFPIMLYYMLKEGDKFGTNLTLLLPRHYRKDGEETVHEIDEALSNYIVGRVIVNVALGILMFIGFLLIGLPYALLLTVVSIILNFIPYVGALLAAIPVVIVAFIDSPSMALWSLIIIVIAQQIQDNLISPYVYGKQLDIHPLTTVILLLVGADLGNILGMIIIIPLYMILKIIFKKIQNRIVEDRADAK</sequence>
<comment type="similarity">
    <text evidence="2">Belongs to the autoinducer-2 exporter (AI-2E) (TC 2.A.86) family.</text>
</comment>
<keyword evidence="5 8" id="KW-0812">Transmembrane</keyword>
<feature type="transmembrane region" description="Helical" evidence="8">
    <location>
        <begin position="159"/>
        <end position="185"/>
    </location>
</feature>
<dbReference type="Proteomes" id="UP000706031">
    <property type="component" value="Unassembled WGS sequence"/>
</dbReference>
<proteinExistence type="inferred from homology"/>
<evidence type="ECO:0000256" key="4">
    <source>
        <dbReference type="ARBA" id="ARBA00022475"/>
    </source>
</evidence>
<organism evidence="9 10">
    <name type="scientific">Paenibacillus cucumis</name>
    <name type="common">ex Kampfer et al. 2016</name>
    <dbReference type="NCBI Taxonomy" id="1776858"/>
    <lineage>
        <taxon>Bacteria</taxon>
        <taxon>Bacillati</taxon>
        <taxon>Bacillota</taxon>
        <taxon>Bacilli</taxon>
        <taxon>Bacillales</taxon>
        <taxon>Paenibacillaceae</taxon>
        <taxon>Paenibacillus</taxon>
    </lineage>
</organism>
<evidence type="ECO:0000256" key="6">
    <source>
        <dbReference type="ARBA" id="ARBA00022989"/>
    </source>
</evidence>
<keyword evidence="4" id="KW-1003">Cell membrane</keyword>
<keyword evidence="10" id="KW-1185">Reference proteome</keyword>
<feature type="transmembrane region" description="Helical" evidence="8">
    <location>
        <begin position="226"/>
        <end position="250"/>
    </location>
</feature>
<keyword evidence="6 8" id="KW-1133">Transmembrane helix</keyword>
<dbReference type="PANTHER" id="PTHR21716">
    <property type="entry name" value="TRANSMEMBRANE PROTEIN"/>
    <property type="match status" value="1"/>
</dbReference>
<reference evidence="9 10" key="1">
    <citation type="submission" date="2020-08" db="EMBL/GenBank/DDBJ databases">
        <title>Fungal Genomes of the International Space Station.</title>
        <authorList>
            <person name="Seuylemezian A."/>
            <person name="Singh N.K."/>
            <person name="Wood J."/>
            <person name="Venkateswaran K."/>
        </authorList>
    </citation>
    <scope>NUCLEOTIDE SEQUENCE [LARGE SCALE GENOMIC DNA]</scope>
    <source>
        <strain evidence="9 10">S/N-304-OC-R4</strain>
    </source>
</reference>
<evidence type="ECO:0000256" key="1">
    <source>
        <dbReference type="ARBA" id="ARBA00004651"/>
    </source>
</evidence>
<keyword evidence="3" id="KW-0813">Transport</keyword>
<accession>A0ABS7KFW5</accession>
<feature type="transmembrane region" description="Helical" evidence="8">
    <location>
        <begin position="286"/>
        <end position="308"/>
    </location>
</feature>
<keyword evidence="7 8" id="KW-0472">Membrane</keyword>
<name>A0ABS7KFW5_9BACL</name>
<evidence type="ECO:0000256" key="5">
    <source>
        <dbReference type="ARBA" id="ARBA00022692"/>
    </source>
</evidence>
<feature type="transmembrane region" description="Helical" evidence="8">
    <location>
        <begin position="256"/>
        <end position="279"/>
    </location>
</feature>
<dbReference type="PANTHER" id="PTHR21716:SF53">
    <property type="entry name" value="PERMEASE PERM-RELATED"/>
    <property type="match status" value="1"/>
</dbReference>
<evidence type="ECO:0000256" key="2">
    <source>
        <dbReference type="ARBA" id="ARBA00009773"/>
    </source>
</evidence>
<comment type="caution">
    <text evidence="9">The sequence shown here is derived from an EMBL/GenBank/DDBJ whole genome shotgun (WGS) entry which is preliminary data.</text>
</comment>
<dbReference type="EMBL" id="JACLIC010000010">
    <property type="protein sequence ID" value="MBY0203028.1"/>
    <property type="molecule type" value="Genomic_DNA"/>
</dbReference>
<evidence type="ECO:0000313" key="10">
    <source>
        <dbReference type="Proteomes" id="UP000706031"/>
    </source>
</evidence>
<comment type="subcellular location">
    <subcellularLocation>
        <location evidence="1">Cell membrane</location>
        <topology evidence="1">Multi-pass membrane protein</topology>
    </subcellularLocation>
</comment>
<evidence type="ECO:0000256" key="7">
    <source>
        <dbReference type="ARBA" id="ARBA00023136"/>
    </source>
</evidence>
<feature type="transmembrane region" description="Helical" evidence="8">
    <location>
        <begin position="72"/>
        <end position="97"/>
    </location>
</feature>
<evidence type="ECO:0000313" key="9">
    <source>
        <dbReference type="EMBL" id="MBY0203028.1"/>
    </source>
</evidence>